<dbReference type="InterPro" id="IPR011009">
    <property type="entry name" value="Kinase-like_dom_sf"/>
</dbReference>
<dbReference type="RefSeq" id="XP_016256964.1">
    <property type="nucleotide sequence ID" value="XM_016412651.1"/>
</dbReference>
<protein>
    <recommendedName>
        <fullName evidence="4">Protein kinase domain-containing protein</fullName>
    </recommendedName>
</protein>
<dbReference type="SUPFAM" id="SSF56112">
    <property type="entry name" value="Protein kinase-like (PK-like)"/>
    <property type="match status" value="1"/>
</dbReference>
<dbReference type="Proteomes" id="UP000053342">
    <property type="component" value="Unassembled WGS sequence"/>
</dbReference>
<dbReference type="OrthoDB" id="4062651at2759"/>
<gene>
    <name evidence="2" type="ORF">PV06_11044</name>
</gene>
<proteinExistence type="predicted"/>
<evidence type="ECO:0008006" key="4">
    <source>
        <dbReference type="Google" id="ProtNLM"/>
    </source>
</evidence>
<sequence length="347" mass="38517">MSSNSLNRRTRIDFDAIRGFKGPSQSVTRQEDHHTDSETPSRHGTGFNSAAGLPRALSSGIYRTTSAAGSKPLSPPVALGHGTENTLIVKHQSPWEKYRKSHCIRLGEEDDDMVDVADVRHPWSDDIIITPKREGPTPYVVSVKSFSIHNGEIKCRMLQQLEHENIVSVRDIFLYDESFYVVFEHMPMSLSLFTGFPKHLDEDQLTSILGQGCFILNGLVYLATKGLEHGSLTTSTTLINVAADQELCRPCRQGSPGSRDIRALGFITMELMQKYAKVDGTVGVDDLGRWPSDSLAARFLSETTSATSAERLLKSPLFRRPWGKRNLQGLADITSIAPFRGYRLPPS</sequence>
<accession>A0A0D2D0D7</accession>
<feature type="compositionally biased region" description="Basic and acidic residues" evidence="1">
    <location>
        <begin position="29"/>
        <end position="41"/>
    </location>
</feature>
<keyword evidence="3" id="KW-1185">Reference proteome</keyword>
<evidence type="ECO:0000313" key="3">
    <source>
        <dbReference type="Proteomes" id="UP000053342"/>
    </source>
</evidence>
<name>A0A0D2D0D7_9EURO</name>
<reference evidence="2 3" key="1">
    <citation type="submission" date="2015-01" db="EMBL/GenBank/DDBJ databases">
        <title>The Genome Sequence of Exophiala oligosperma CBS72588.</title>
        <authorList>
            <consortium name="The Broad Institute Genomics Platform"/>
            <person name="Cuomo C."/>
            <person name="de Hoog S."/>
            <person name="Gorbushina A."/>
            <person name="Stielow B."/>
            <person name="Teixiera M."/>
            <person name="Abouelleil A."/>
            <person name="Chapman S.B."/>
            <person name="Priest M."/>
            <person name="Young S.K."/>
            <person name="Wortman J."/>
            <person name="Nusbaum C."/>
            <person name="Birren B."/>
        </authorList>
    </citation>
    <scope>NUCLEOTIDE SEQUENCE [LARGE SCALE GENOMIC DNA]</scope>
    <source>
        <strain evidence="2 3">CBS 72588</strain>
    </source>
</reference>
<dbReference type="AlphaFoldDB" id="A0A0D2D0D7"/>
<dbReference type="VEuPathDB" id="FungiDB:PV06_11044"/>
<dbReference type="Gene3D" id="1.10.510.10">
    <property type="entry name" value="Transferase(Phosphotransferase) domain 1"/>
    <property type="match status" value="1"/>
</dbReference>
<dbReference type="STRING" id="215243.A0A0D2D0D7"/>
<feature type="region of interest" description="Disordered" evidence="1">
    <location>
        <begin position="1"/>
        <end position="50"/>
    </location>
</feature>
<organism evidence="2 3">
    <name type="scientific">Exophiala oligosperma</name>
    <dbReference type="NCBI Taxonomy" id="215243"/>
    <lineage>
        <taxon>Eukaryota</taxon>
        <taxon>Fungi</taxon>
        <taxon>Dikarya</taxon>
        <taxon>Ascomycota</taxon>
        <taxon>Pezizomycotina</taxon>
        <taxon>Eurotiomycetes</taxon>
        <taxon>Chaetothyriomycetidae</taxon>
        <taxon>Chaetothyriales</taxon>
        <taxon>Herpotrichiellaceae</taxon>
        <taxon>Exophiala</taxon>
    </lineage>
</organism>
<evidence type="ECO:0000256" key="1">
    <source>
        <dbReference type="SAM" id="MobiDB-lite"/>
    </source>
</evidence>
<dbReference type="HOGENOM" id="CLU_048008_2_0_1"/>
<evidence type="ECO:0000313" key="2">
    <source>
        <dbReference type="EMBL" id="KIW36748.1"/>
    </source>
</evidence>
<dbReference type="EMBL" id="KN847349">
    <property type="protein sequence ID" value="KIW36748.1"/>
    <property type="molecule type" value="Genomic_DNA"/>
</dbReference>
<dbReference type="GeneID" id="27363118"/>